<dbReference type="RefSeq" id="WP_069270319.1">
    <property type="nucleotide sequence ID" value="NZ_CP013443.1"/>
</dbReference>
<dbReference type="InterPro" id="IPR021436">
    <property type="entry name" value="DUF3085"/>
</dbReference>
<evidence type="ECO:0008006" key="3">
    <source>
        <dbReference type="Google" id="ProtNLM"/>
    </source>
</evidence>
<dbReference type="Pfam" id="PF11284">
    <property type="entry name" value="DUF3085"/>
    <property type="match status" value="1"/>
</dbReference>
<reference evidence="1 2" key="1">
    <citation type="submission" date="2015-12" db="EMBL/GenBank/DDBJ databases">
        <title>Diversity of Burkholderia near neighbor genomes.</title>
        <authorList>
            <person name="Sahl J."/>
            <person name="Wagner D."/>
            <person name="Keim P."/>
        </authorList>
    </citation>
    <scope>NUCLEOTIDE SEQUENCE [LARGE SCALE GENOMIC DNA]</scope>
    <source>
        <strain evidence="1 2">MSMB1184WGS</strain>
    </source>
</reference>
<dbReference type="AlphaFoldDB" id="A0A1B4PT93"/>
<gene>
    <name evidence="1" type="ORF">WT26_14225</name>
</gene>
<dbReference type="Proteomes" id="UP000094776">
    <property type="component" value="Chromosome 1"/>
</dbReference>
<dbReference type="EMBL" id="CP013443">
    <property type="protein sequence ID" value="AOK17057.1"/>
    <property type="molecule type" value="Genomic_DNA"/>
</dbReference>
<evidence type="ECO:0000313" key="2">
    <source>
        <dbReference type="Proteomes" id="UP000094776"/>
    </source>
</evidence>
<organism evidence="1 2">
    <name type="scientific">Burkholderia cepacia</name>
    <name type="common">Pseudomonas cepacia</name>
    <dbReference type="NCBI Taxonomy" id="292"/>
    <lineage>
        <taxon>Bacteria</taxon>
        <taxon>Pseudomonadati</taxon>
        <taxon>Pseudomonadota</taxon>
        <taxon>Betaproteobacteria</taxon>
        <taxon>Burkholderiales</taxon>
        <taxon>Burkholderiaceae</taxon>
        <taxon>Burkholderia</taxon>
        <taxon>Burkholderia cepacia complex</taxon>
    </lineage>
</organism>
<proteinExistence type="predicted"/>
<sequence length="119" mass="13437">MLRFTATDLRPVLLEARERQCSVLLVKDHGVYFMAEHGEVNPAGHRRHIGYALECNPNKDAFGTWYDRAHDELGGDDFAEHFDANNPLFIRVINDGYDLTVRATSSHLLLEVVEPATDA</sequence>
<name>A0A1B4PT93_BURCE</name>
<protein>
    <recommendedName>
        <fullName evidence="3">DUF3085 domain-containing protein</fullName>
    </recommendedName>
</protein>
<evidence type="ECO:0000313" key="1">
    <source>
        <dbReference type="EMBL" id="AOK17057.1"/>
    </source>
</evidence>
<accession>A0A1B4PT93</accession>